<accession>X1TFC9</accession>
<feature type="domain" description="Methyltransferase type 11" evidence="1">
    <location>
        <begin position="2"/>
        <end position="36"/>
    </location>
</feature>
<proteinExistence type="predicted"/>
<reference evidence="2" key="1">
    <citation type="journal article" date="2014" name="Front. Microbiol.">
        <title>High frequency of phylogenetically diverse reductive dehalogenase-homologous genes in deep subseafloor sedimentary metagenomes.</title>
        <authorList>
            <person name="Kawai M."/>
            <person name="Futagami T."/>
            <person name="Toyoda A."/>
            <person name="Takaki Y."/>
            <person name="Nishi S."/>
            <person name="Hori S."/>
            <person name="Arai W."/>
            <person name="Tsubouchi T."/>
            <person name="Morono Y."/>
            <person name="Uchiyama I."/>
            <person name="Ito T."/>
            <person name="Fujiyama A."/>
            <person name="Inagaki F."/>
            <person name="Takami H."/>
        </authorList>
    </citation>
    <scope>NUCLEOTIDE SEQUENCE</scope>
    <source>
        <strain evidence="2">Expedition CK06-06</strain>
    </source>
</reference>
<dbReference type="GO" id="GO:0008757">
    <property type="term" value="F:S-adenosylmethionine-dependent methyltransferase activity"/>
    <property type="evidence" value="ECO:0007669"/>
    <property type="project" value="InterPro"/>
</dbReference>
<dbReference type="SUPFAM" id="SSF53335">
    <property type="entry name" value="S-adenosyl-L-methionine-dependent methyltransferases"/>
    <property type="match status" value="1"/>
</dbReference>
<feature type="non-terminal residue" evidence="2">
    <location>
        <position position="1"/>
    </location>
</feature>
<dbReference type="InterPro" id="IPR013216">
    <property type="entry name" value="Methyltransf_11"/>
</dbReference>
<evidence type="ECO:0000259" key="1">
    <source>
        <dbReference type="Pfam" id="PF08241"/>
    </source>
</evidence>
<dbReference type="Gene3D" id="3.40.50.150">
    <property type="entry name" value="Vaccinia Virus protein VP39"/>
    <property type="match status" value="1"/>
</dbReference>
<sequence length="114" mass="13832">HPFDDKTFDVTICIDVLHHIHSEDFKCAIEELMRVTDKFLIVEIRNKKNIFNFWYHHVIQPFFYRNLPIHATSMDEVNHIAKERHFQLYLARRIASSRFSCRRLVLAYERIDEA</sequence>
<dbReference type="Pfam" id="PF08241">
    <property type="entry name" value="Methyltransf_11"/>
    <property type="match status" value="1"/>
</dbReference>
<evidence type="ECO:0000313" key="2">
    <source>
        <dbReference type="EMBL" id="GAI78754.1"/>
    </source>
</evidence>
<gene>
    <name evidence="2" type="ORF">S12H4_25966</name>
</gene>
<protein>
    <recommendedName>
        <fullName evidence="1">Methyltransferase type 11 domain-containing protein</fullName>
    </recommendedName>
</protein>
<dbReference type="AlphaFoldDB" id="X1TFC9"/>
<organism evidence="2">
    <name type="scientific">marine sediment metagenome</name>
    <dbReference type="NCBI Taxonomy" id="412755"/>
    <lineage>
        <taxon>unclassified sequences</taxon>
        <taxon>metagenomes</taxon>
        <taxon>ecological metagenomes</taxon>
    </lineage>
</organism>
<dbReference type="InterPro" id="IPR029063">
    <property type="entry name" value="SAM-dependent_MTases_sf"/>
</dbReference>
<dbReference type="EMBL" id="BARW01014687">
    <property type="protein sequence ID" value="GAI78754.1"/>
    <property type="molecule type" value="Genomic_DNA"/>
</dbReference>
<name>X1TFC9_9ZZZZ</name>
<comment type="caution">
    <text evidence="2">The sequence shown here is derived from an EMBL/GenBank/DDBJ whole genome shotgun (WGS) entry which is preliminary data.</text>
</comment>